<dbReference type="PANTHER" id="PTHR11927">
    <property type="entry name" value="GALACTOSIDE 2-L-FUCOSYLTRANSFERASE"/>
    <property type="match status" value="1"/>
</dbReference>
<evidence type="ECO:0000256" key="1">
    <source>
        <dbReference type="ARBA" id="ARBA00022676"/>
    </source>
</evidence>
<comment type="caution">
    <text evidence="4">The sequence shown here is derived from an EMBL/GenBank/DDBJ whole genome shotgun (WGS) entry which is preliminary data.</text>
</comment>
<evidence type="ECO:0000256" key="3">
    <source>
        <dbReference type="RuleBase" id="RU363129"/>
    </source>
</evidence>
<dbReference type="InterPro" id="IPR002516">
    <property type="entry name" value="Glyco_trans_11"/>
</dbReference>
<protein>
    <recommendedName>
        <fullName evidence="3">L-Fucosyltransferase</fullName>
        <ecNumber evidence="3">2.4.1.-</ecNumber>
    </recommendedName>
</protein>
<comment type="subcellular location">
    <subcellularLocation>
        <location evidence="3">Golgi apparatus</location>
        <location evidence="3">Golgi stack membrane</location>
        <topology evidence="3">Single-pass type II membrane protein</topology>
    </subcellularLocation>
</comment>
<dbReference type="GO" id="GO:0005975">
    <property type="term" value="P:carbohydrate metabolic process"/>
    <property type="evidence" value="ECO:0007669"/>
    <property type="project" value="InterPro"/>
</dbReference>
<keyword evidence="3" id="KW-0812">Transmembrane</keyword>
<dbReference type="AlphaFoldDB" id="A0A7J7KIN1"/>
<evidence type="ECO:0000256" key="2">
    <source>
        <dbReference type="ARBA" id="ARBA00022679"/>
    </source>
</evidence>
<accession>A0A7J7KIN1</accession>
<dbReference type="GO" id="GO:0008107">
    <property type="term" value="F:galactoside 2-alpha-L-fucosyltransferase activity"/>
    <property type="evidence" value="ECO:0007669"/>
    <property type="project" value="InterPro"/>
</dbReference>
<keyword evidence="3" id="KW-0333">Golgi apparatus</keyword>
<dbReference type="Proteomes" id="UP000593567">
    <property type="component" value="Unassembled WGS sequence"/>
</dbReference>
<keyword evidence="5" id="KW-1185">Reference proteome</keyword>
<keyword evidence="2 3" id="KW-0808">Transferase</keyword>
<comment type="pathway">
    <text evidence="3">Protein modification; protein glycosylation.</text>
</comment>
<name>A0A7J7KIN1_BUGNE</name>
<comment type="similarity">
    <text evidence="3">Belongs to the glycosyltransferase 11 family.</text>
</comment>
<keyword evidence="3" id="KW-0735">Signal-anchor</keyword>
<proteinExistence type="inferred from homology"/>
<dbReference type="EMBL" id="VXIV02000397">
    <property type="protein sequence ID" value="KAF6038562.1"/>
    <property type="molecule type" value="Genomic_DNA"/>
</dbReference>
<dbReference type="GO" id="GO:0032580">
    <property type="term" value="C:Golgi cisterna membrane"/>
    <property type="evidence" value="ECO:0007669"/>
    <property type="project" value="UniProtKB-SubCell"/>
</dbReference>
<dbReference type="Pfam" id="PF01531">
    <property type="entry name" value="Glyco_transf_11"/>
    <property type="match status" value="1"/>
</dbReference>
<keyword evidence="1 3" id="KW-0328">Glycosyltransferase</keyword>
<reference evidence="4" key="1">
    <citation type="submission" date="2020-06" db="EMBL/GenBank/DDBJ databases">
        <title>Draft genome of Bugula neritina, a colonial animal packing powerful symbionts and potential medicines.</title>
        <authorList>
            <person name="Rayko M."/>
        </authorList>
    </citation>
    <scope>NUCLEOTIDE SEQUENCE [LARGE SCALE GENOMIC DNA]</scope>
    <source>
        <strain evidence="4">Kwan_BN1</strain>
    </source>
</reference>
<dbReference type="CDD" id="cd11301">
    <property type="entry name" value="Fut1_Fut2_like"/>
    <property type="match status" value="1"/>
</dbReference>
<evidence type="ECO:0000313" key="4">
    <source>
        <dbReference type="EMBL" id="KAF6038562.1"/>
    </source>
</evidence>
<dbReference type="PANTHER" id="PTHR11927:SF9">
    <property type="entry name" value="L-FUCOSYLTRANSFERASE"/>
    <property type="match status" value="1"/>
</dbReference>
<sequence>MMKLLTKILLLLFVPSFIFVHVSLFYVEVSVQPPMWKDSVYSIGRLRSTHLMAIDGRSILSINSSTTDANTFITKKSGESLSELFEQSEDRNQMVTVAASWLCGATRLGNHMFQVAAAVAAAATQNRTFAVPDCQWTETLGSIFLGFTSTTLTLPLKDMKTWQKMAERYATDYSPIEVVTKTNISISGYRQSWKYFQTQLEQRAVREMFRFTDYYENHAIETLRNSSKLFGNVQEATFVGIHIRKGDLSSSRFTDYGYQMASSSFYNNAIRMVESHLNKSKSIIYVASSDSPKNASALLRKLSQKHKIAWLHGTAAEDLATLSKCNHTIISGGTFSFWAAWAGRRKDILFYQIC</sequence>
<evidence type="ECO:0000313" key="5">
    <source>
        <dbReference type="Proteomes" id="UP000593567"/>
    </source>
</evidence>
<dbReference type="OrthoDB" id="3226at2759"/>
<organism evidence="4 5">
    <name type="scientific">Bugula neritina</name>
    <name type="common">Brown bryozoan</name>
    <name type="synonym">Sertularia neritina</name>
    <dbReference type="NCBI Taxonomy" id="10212"/>
    <lineage>
        <taxon>Eukaryota</taxon>
        <taxon>Metazoa</taxon>
        <taxon>Spiralia</taxon>
        <taxon>Lophotrochozoa</taxon>
        <taxon>Bryozoa</taxon>
        <taxon>Gymnolaemata</taxon>
        <taxon>Cheilostomatida</taxon>
        <taxon>Flustrina</taxon>
        <taxon>Buguloidea</taxon>
        <taxon>Bugulidae</taxon>
        <taxon>Bugula</taxon>
    </lineage>
</organism>
<dbReference type="UniPathway" id="UPA00378"/>
<keyword evidence="3" id="KW-0325">Glycoprotein</keyword>
<gene>
    <name evidence="4" type="ORF">EB796_003124</name>
</gene>
<dbReference type="EC" id="2.4.1.-" evidence="3"/>